<dbReference type="EMBL" id="JALP01000233">
    <property type="protein sequence ID" value="THG89429.1"/>
    <property type="molecule type" value="Genomic_DNA"/>
</dbReference>
<dbReference type="EMBL" id="ALPT02000006">
    <property type="protein sequence ID" value="KGA98734.1"/>
    <property type="molecule type" value="Genomic_DNA"/>
</dbReference>
<reference evidence="2 4" key="2">
    <citation type="submission" date="2014-01" db="EMBL/GenBank/DDBJ databases">
        <title>Draft genome sequencing of Bacillus alcalophilus CGMCC 1.3604.</title>
        <authorList>
            <person name="Yang J."/>
            <person name="Diao L."/>
            <person name="Yang S."/>
        </authorList>
    </citation>
    <scope>NUCLEOTIDE SEQUENCE [LARGE SCALE GENOMIC DNA]</scope>
    <source>
        <strain evidence="2 4">CGMCC 1.3604</strain>
    </source>
</reference>
<dbReference type="Proteomes" id="UP000002754">
    <property type="component" value="Unassembled WGS sequence"/>
</dbReference>
<name>A0A094WLZ3_ALKAL</name>
<reference evidence="1 3" key="1">
    <citation type="journal article" date="2014" name="Genome Announc.">
        <title>Draft Genome Sequence of Bacillus alcalophilus AV1934, a Classic Alkaliphile Isolated from Human Feces in 1934.</title>
        <authorList>
            <person name="Attie O."/>
            <person name="Jayaprakash A."/>
            <person name="Shah H."/>
            <person name="Paulsen I.T."/>
            <person name="Morino M."/>
            <person name="Takahashi Y."/>
            <person name="Narumi I."/>
            <person name="Sachidanandam R."/>
            <person name="Satoh K."/>
            <person name="Ito M."/>
            <person name="Krulwich T.A."/>
        </authorList>
    </citation>
    <scope>NUCLEOTIDE SEQUENCE [LARGE SCALE GENOMIC DNA]</scope>
    <source>
        <strain evidence="1 3">AV1934</strain>
    </source>
</reference>
<gene>
    <name evidence="2" type="ORF">AJ85_17760</name>
    <name evidence="1" type="ORF">BALCAV_0202995</name>
</gene>
<comment type="caution">
    <text evidence="1">The sequence shown here is derived from an EMBL/GenBank/DDBJ whole genome shotgun (WGS) entry which is preliminary data.</text>
</comment>
<evidence type="ECO:0000313" key="2">
    <source>
        <dbReference type="EMBL" id="THG89429.1"/>
    </source>
</evidence>
<evidence type="ECO:0000313" key="4">
    <source>
        <dbReference type="Proteomes" id="UP000297014"/>
    </source>
</evidence>
<evidence type="ECO:0000313" key="1">
    <source>
        <dbReference type="EMBL" id="KGA98734.1"/>
    </source>
</evidence>
<keyword evidence="3" id="KW-1185">Reference proteome</keyword>
<dbReference type="eggNOG" id="ENOG5032HYM">
    <property type="taxonomic scope" value="Bacteria"/>
</dbReference>
<dbReference type="Proteomes" id="UP000297014">
    <property type="component" value="Unassembled WGS sequence"/>
</dbReference>
<sequence>MIDLNFEKYKEFTLKPLKIVREEQIQYWTHYVIQFESNDLPDDLMEPEALLIVNQDKEVLQVVLLEEGCDCAKYQFTESEKEQLISWFQNQNL</sequence>
<organism evidence="1 3">
    <name type="scientific">Alkalihalobacillus alcalophilus ATCC 27647 = CGMCC 1.3604</name>
    <dbReference type="NCBI Taxonomy" id="1218173"/>
    <lineage>
        <taxon>Bacteria</taxon>
        <taxon>Bacillati</taxon>
        <taxon>Bacillota</taxon>
        <taxon>Bacilli</taxon>
        <taxon>Bacillales</taxon>
        <taxon>Bacillaceae</taxon>
        <taxon>Alkalihalobacillus</taxon>
    </lineage>
</organism>
<protein>
    <submittedName>
        <fullName evidence="1">Uncharacterized protein</fullName>
    </submittedName>
</protein>
<proteinExistence type="predicted"/>
<dbReference type="OrthoDB" id="2930633at2"/>
<dbReference type="RefSeq" id="WP_003321674.1">
    <property type="nucleotide sequence ID" value="NZ_ALPT02000006.1"/>
</dbReference>
<evidence type="ECO:0000313" key="3">
    <source>
        <dbReference type="Proteomes" id="UP000002754"/>
    </source>
</evidence>
<accession>A0A094WLZ3</accession>
<dbReference type="AlphaFoldDB" id="A0A094WLZ3"/>